<keyword evidence="1" id="KW-0597">Phosphoprotein</keyword>
<proteinExistence type="predicted"/>
<dbReference type="RefSeq" id="WP_188215760.1">
    <property type="nucleotide sequence ID" value="NZ_BAABGH010000010.1"/>
</dbReference>
<organism evidence="3 4">
    <name type="scientific">Aestuariibaculum suncheonense</name>
    <dbReference type="NCBI Taxonomy" id="1028745"/>
    <lineage>
        <taxon>Bacteria</taxon>
        <taxon>Pseudomonadati</taxon>
        <taxon>Bacteroidota</taxon>
        <taxon>Flavobacteriia</taxon>
        <taxon>Flavobacteriales</taxon>
        <taxon>Flavobacteriaceae</taxon>
    </lineage>
</organism>
<dbReference type="Proteomes" id="UP000602057">
    <property type="component" value="Unassembled WGS sequence"/>
</dbReference>
<dbReference type="InterPro" id="IPR051015">
    <property type="entry name" value="EvgA-like"/>
</dbReference>
<dbReference type="SUPFAM" id="SSF52172">
    <property type="entry name" value="CheY-like"/>
    <property type="match status" value="1"/>
</dbReference>
<reference evidence="3" key="2">
    <citation type="submission" date="2020-09" db="EMBL/GenBank/DDBJ databases">
        <authorList>
            <person name="Wu Z."/>
        </authorList>
    </citation>
    <scope>NUCLEOTIDE SEQUENCE</scope>
    <source>
        <strain evidence="3">SC17</strain>
    </source>
</reference>
<sequence>MFKKVLIVDDHDVVSEGVLSVLNQNNITNVVQAQYCDEAHLKVKRAALDADPFDLLITDLSFKKDHQNSTLNSGEDLSAILKDEFPELQIIVYSMEDRLQKVRTLIHTHGVNGYVCKSRKGASELSQAIKQVANQEIFLSPQVEHALNHNNELEIDDYDIELIKQLSLGFSQAEISMLFKTKNMVPSSLSSIEKRINKLKDVFKANNTIHLVAILKDLGLI</sequence>
<gene>
    <name evidence="3" type="ORF">ICJ84_07545</name>
</gene>
<dbReference type="PANTHER" id="PTHR45566">
    <property type="entry name" value="HTH-TYPE TRANSCRIPTIONAL REGULATOR YHJB-RELATED"/>
    <property type="match status" value="1"/>
</dbReference>
<protein>
    <submittedName>
        <fullName evidence="3">Response regulator transcription factor</fullName>
    </submittedName>
</protein>
<dbReference type="InterPro" id="IPR011006">
    <property type="entry name" value="CheY-like_superfamily"/>
</dbReference>
<accession>A0A8J6Q6M7</accession>
<dbReference type="Pfam" id="PF00072">
    <property type="entry name" value="Response_reg"/>
    <property type="match status" value="1"/>
</dbReference>
<evidence type="ECO:0000313" key="3">
    <source>
        <dbReference type="EMBL" id="MBD0835282.1"/>
    </source>
</evidence>
<evidence type="ECO:0000313" key="4">
    <source>
        <dbReference type="Proteomes" id="UP000602057"/>
    </source>
</evidence>
<dbReference type="InterPro" id="IPR058245">
    <property type="entry name" value="NreC/VraR/RcsB-like_REC"/>
</dbReference>
<dbReference type="SMART" id="SM00448">
    <property type="entry name" value="REC"/>
    <property type="match status" value="1"/>
</dbReference>
<name>A0A8J6Q6M7_9FLAO</name>
<dbReference type="Gene3D" id="3.40.50.2300">
    <property type="match status" value="1"/>
</dbReference>
<evidence type="ECO:0000256" key="1">
    <source>
        <dbReference type="PROSITE-ProRule" id="PRU00169"/>
    </source>
</evidence>
<dbReference type="PANTHER" id="PTHR45566:SF1">
    <property type="entry name" value="HTH-TYPE TRANSCRIPTIONAL REGULATOR YHJB-RELATED"/>
    <property type="match status" value="1"/>
</dbReference>
<dbReference type="PROSITE" id="PS50110">
    <property type="entry name" value="RESPONSE_REGULATORY"/>
    <property type="match status" value="1"/>
</dbReference>
<evidence type="ECO:0000259" key="2">
    <source>
        <dbReference type="PROSITE" id="PS50110"/>
    </source>
</evidence>
<reference evidence="3" key="1">
    <citation type="journal article" date="2013" name="Int. J. Syst. Evol. Microbiol.">
        <title>Aestuariibaculum suncheonense gen. nov., sp. nov., a marine bacterium of the family Flavobacteriaceae isolated from a tidal flat and emended descriptions of the genera Gaetbulibacter and Tamlana.</title>
        <authorList>
            <person name="Jeong S.H."/>
            <person name="Park M.S."/>
            <person name="Jin H.M."/>
            <person name="Lee K."/>
            <person name="Park W."/>
            <person name="Jeon C.O."/>
        </authorList>
    </citation>
    <scope>NUCLEOTIDE SEQUENCE</scope>
    <source>
        <strain evidence="3">SC17</strain>
    </source>
</reference>
<comment type="caution">
    <text evidence="3">The sequence shown here is derived from an EMBL/GenBank/DDBJ whole genome shotgun (WGS) entry which is preliminary data.</text>
</comment>
<feature type="modified residue" description="4-aspartylphosphate" evidence="1">
    <location>
        <position position="59"/>
    </location>
</feature>
<dbReference type="CDD" id="cd17535">
    <property type="entry name" value="REC_NarL-like"/>
    <property type="match status" value="1"/>
</dbReference>
<dbReference type="AlphaFoldDB" id="A0A8J6Q6M7"/>
<feature type="domain" description="Response regulatory" evidence="2">
    <location>
        <begin position="4"/>
        <end position="132"/>
    </location>
</feature>
<dbReference type="EMBL" id="JACVXC010000002">
    <property type="protein sequence ID" value="MBD0835282.1"/>
    <property type="molecule type" value="Genomic_DNA"/>
</dbReference>
<dbReference type="GO" id="GO:0000160">
    <property type="term" value="P:phosphorelay signal transduction system"/>
    <property type="evidence" value="ECO:0007669"/>
    <property type="project" value="InterPro"/>
</dbReference>
<dbReference type="InterPro" id="IPR001789">
    <property type="entry name" value="Sig_transdc_resp-reg_receiver"/>
</dbReference>
<keyword evidence="4" id="KW-1185">Reference proteome</keyword>